<feature type="compositionally biased region" description="Basic and acidic residues" evidence="1">
    <location>
        <begin position="61"/>
        <end position="70"/>
    </location>
</feature>
<protein>
    <recommendedName>
        <fullName evidence="4">Endonuclease/exonuclease/phosphatase domain-containing protein</fullName>
    </recommendedName>
</protein>
<dbReference type="AlphaFoldDB" id="A0A4C1Z9U5"/>
<proteinExistence type="predicted"/>
<dbReference type="Gene3D" id="3.60.10.10">
    <property type="entry name" value="Endonuclease/exonuclease/phosphatase"/>
    <property type="match status" value="1"/>
</dbReference>
<evidence type="ECO:0008006" key="4">
    <source>
        <dbReference type="Google" id="ProtNLM"/>
    </source>
</evidence>
<keyword evidence="3" id="KW-1185">Reference proteome</keyword>
<dbReference type="InterPro" id="IPR036691">
    <property type="entry name" value="Endo/exonu/phosph_ase_sf"/>
</dbReference>
<organism evidence="2 3">
    <name type="scientific">Eumeta variegata</name>
    <name type="common">Bagworm moth</name>
    <name type="synonym">Eumeta japonica</name>
    <dbReference type="NCBI Taxonomy" id="151549"/>
    <lineage>
        <taxon>Eukaryota</taxon>
        <taxon>Metazoa</taxon>
        <taxon>Ecdysozoa</taxon>
        <taxon>Arthropoda</taxon>
        <taxon>Hexapoda</taxon>
        <taxon>Insecta</taxon>
        <taxon>Pterygota</taxon>
        <taxon>Neoptera</taxon>
        <taxon>Endopterygota</taxon>
        <taxon>Lepidoptera</taxon>
        <taxon>Glossata</taxon>
        <taxon>Ditrysia</taxon>
        <taxon>Tineoidea</taxon>
        <taxon>Psychidae</taxon>
        <taxon>Oiketicinae</taxon>
        <taxon>Eumeta</taxon>
    </lineage>
</organism>
<gene>
    <name evidence="2" type="ORF">EVAR_63050_1</name>
</gene>
<sequence>MYVCGTERESNIDLTLSTKSLEETEWTVYEEASNNDHRLITCRVNGAKRFAASAQSTDEPQQERERRGMGRDGVWNLERTGQGLFSPGAAGISYSNEGNTG</sequence>
<reference evidence="2 3" key="1">
    <citation type="journal article" date="2019" name="Commun. Biol.">
        <title>The bagworm genome reveals a unique fibroin gene that provides high tensile strength.</title>
        <authorList>
            <person name="Kono N."/>
            <person name="Nakamura H."/>
            <person name="Ohtoshi R."/>
            <person name="Tomita M."/>
            <person name="Numata K."/>
            <person name="Arakawa K."/>
        </authorList>
    </citation>
    <scope>NUCLEOTIDE SEQUENCE [LARGE SCALE GENOMIC DNA]</scope>
</reference>
<evidence type="ECO:0000313" key="3">
    <source>
        <dbReference type="Proteomes" id="UP000299102"/>
    </source>
</evidence>
<evidence type="ECO:0000256" key="1">
    <source>
        <dbReference type="SAM" id="MobiDB-lite"/>
    </source>
</evidence>
<accession>A0A4C1Z9U5</accession>
<evidence type="ECO:0000313" key="2">
    <source>
        <dbReference type="EMBL" id="GBP83385.1"/>
    </source>
</evidence>
<dbReference type="Proteomes" id="UP000299102">
    <property type="component" value="Unassembled WGS sequence"/>
</dbReference>
<dbReference type="EMBL" id="BGZK01001619">
    <property type="protein sequence ID" value="GBP83385.1"/>
    <property type="molecule type" value="Genomic_DNA"/>
</dbReference>
<name>A0A4C1Z9U5_EUMVA</name>
<comment type="caution">
    <text evidence="2">The sequence shown here is derived from an EMBL/GenBank/DDBJ whole genome shotgun (WGS) entry which is preliminary data.</text>
</comment>
<feature type="region of interest" description="Disordered" evidence="1">
    <location>
        <begin position="51"/>
        <end position="101"/>
    </location>
</feature>